<feature type="transmembrane region" description="Helical" evidence="2">
    <location>
        <begin position="207"/>
        <end position="226"/>
    </location>
</feature>
<reference evidence="3" key="1">
    <citation type="submission" date="2022-11" db="EMBL/GenBank/DDBJ databases">
        <authorList>
            <person name="Kikuchi T."/>
        </authorList>
    </citation>
    <scope>NUCLEOTIDE SEQUENCE</scope>
    <source>
        <strain evidence="3">PS1010</strain>
    </source>
</reference>
<feature type="compositionally biased region" description="Low complexity" evidence="1">
    <location>
        <begin position="99"/>
        <end position="109"/>
    </location>
</feature>
<sequence>MDIQPTSSNSTPIQRSHQHFQKYSRDSSRVEQMNDKRRPAPPPYMGQPIPRVKPIHVKKEIGNNNSVGKSSSRRYDTFGENALETIYDQFKFLDESEEPSQTPSSSYSTRPIIGPTREQQKKPQSRALLVYCLLPTIELLAAIAILVCTFFRTRKTSSDSSSTSKSSEALTGLEFQTAISSIVPAISQIITATFGFWPIVASRTRRAARILHIAFCSLTILLWFSALGDEFLRISLVHIFGANDEKYVTELIIAIFAYFATIILPFTTLSIAAFNCCLFSKCRKSMTSITFALGVLLFSMATTVIAIFTAQANLNSPKDVSDSSSLYAYGLKESLIFVFVVLTSIFSLIVSTQQNRPLMIGGAIGQGISLTAVTTELFTSEQIAAIVSEFKNFSEAGTTIEIGIILLNGCAIATCLLLVIQLTIFLIAVTEPIHFLSARSTSSLMIDNNRNPAPLERTAF</sequence>
<evidence type="ECO:0000256" key="2">
    <source>
        <dbReference type="SAM" id="Phobius"/>
    </source>
</evidence>
<feature type="transmembrane region" description="Helical" evidence="2">
    <location>
        <begin position="128"/>
        <end position="152"/>
    </location>
</feature>
<dbReference type="AlphaFoldDB" id="A0A9P1IK57"/>
<feature type="transmembrane region" description="Helical" evidence="2">
    <location>
        <begin position="251"/>
        <end position="279"/>
    </location>
</feature>
<feature type="transmembrane region" description="Helical" evidence="2">
    <location>
        <begin position="291"/>
        <end position="314"/>
    </location>
</feature>
<dbReference type="OrthoDB" id="5814756at2759"/>
<dbReference type="Proteomes" id="UP001152747">
    <property type="component" value="Unassembled WGS sequence"/>
</dbReference>
<comment type="caution">
    <text evidence="3">The sequence shown here is derived from an EMBL/GenBank/DDBJ whole genome shotgun (WGS) entry which is preliminary data.</text>
</comment>
<evidence type="ECO:0000313" key="3">
    <source>
        <dbReference type="EMBL" id="CAI5446536.1"/>
    </source>
</evidence>
<feature type="compositionally biased region" description="Polar residues" evidence="1">
    <location>
        <begin position="1"/>
        <end position="15"/>
    </location>
</feature>
<feature type="compositionally biased region" description="Basic and acidic residues" evidence="1">
    <location>
        <begin position="23"/>
        <end position="38"/>
    </location>
</feature>
<keyword evidence="2" id="KW-0472">Membrane</keyword>
<protein>
    <submittedName>
        <fullName evidence="3">Uncharacterized protein</fullName>
    </submittedName>
</protein>
<feature type="transmembrane region" description="Helical" evidence="2">
    <location>
        <begin position="178"/>
        <end position="200"/>
    </location>
</feature>
<evidence type="ECO:0000313" key="4">
    <source>
        <dbReference type="Proteomes" id="UP001152747"/>
    </source>
</evidence>
<proteinExistence type="predicted"/>
<feature type="transmembrane region" description="Helical" evidence="2">
    <location>
        <begin position="334"/>
        <end position="351"/>
    </location>
</feature>
<evidence type="ECO:0000256" key="1">
    <source>
        <dbReference type="SAM" id="MobiDB-lite"/>
    </source>
</evidence>
<feature type="region of interest" description="Disordered" evidence="1">
    <location>
        <begin position="95"/>
        <end position="119"/>
    </location>
</feature>
<dbReference type="EMBL" id="CANHGI010000003">
    <property type="protein sequence ID" value="CAI5446536.1"/>
    <property type="molecule type" value="Genomic_DNA"/>
</dbReference>
<feature type="region of interest" description="Disordered" evidence="1">
    <location>
        <begin position="1"/>
        <end position="50"/>
    </location>
</feature>
<gene>
    <name evidence="3" type="ORF">CAMP_LOCUS9173</name>
</gene>
<accession>A0A9P1IK57</accession>
<organism evidence="3 4">
    <name type="scientific">Caenorhabditis angaria</name>
    <dbReference type="NCBI Taxonomy" id="860376"/>
    <lineage>
        <taxon>Eukaryota</taxon>
        <taxon>Metazoa</taxon>
        <taxon>Ecdysozoa</taxon>
        <taxon>Nematoda</taxon>
        <taxon>Chromadorea</taxon>
        <taxon>Rhabditida</taxon>
        <taxon>Rhabditina</taxon>
        <taxon>Rhabditomorpha</taxon>
        <taxon>Rhabditoidea</taxon>
        <taxon>Rhabditidae</taxon>
        <taxon>Peloderinae</taxon>
        <taxon>Caenorhabditis</taxon>
    </lineage>
</organism>
<feature type="transmembrane region" description="Helical" evidence="2">
    <location>
        <begin position="400"/>
        <end position="429"/>
    </location>
</feature>
<keyword evidence="2" id="KW-1133">Transmembrane helix</keyword>
<keyword evidence="4" id="KW-1185">Reference proteome</keyword>
<name>A0A9P1IK57_9PELO</name>
<keyword evidence="2" id="KW-0812">Transmembrane</keyword>